<dbReference type="SUPFAM" id="SSF52540">
    <property type="entry name" value="P-loop containing nucleoside triphosphate hydrolases"/>
    <property type="match status" value="1"/>
</dbReference>
<dbReference type="PANTHER" id="PTHR32182">
    <property type="entry name" value="DNA REPLICATION AND REPAIR PROTEIN RECF"/>
    <property type="match status" value="1"/>
</dbReference>
<dbReference type="Gene3D" id="3.40.50.300">
    <property type="entry name" value="P-loop containing nucleotide triphosphate hydrolases"/>
    <property type="match status" value="2"/>
</dbReference>
<dbReference type="InterPro" id="IPR017599">
    <property type="entry name" value="DNA_S_DndD"/>
</dbReference>
<dbReference type="NCBIfam" id="TIGR03185">
    <property type="entry name" value="DNA_S_dndD"/>
    <property type="match status" value="1"/>
</dbReference>
<dbReference type="Pfam" id="PF13476">
    <property type="entry name" value="AAA_23"/>
    <property type="match status" value="1"/>
</dbReference>
<dbReference type="InterPro" id="IPR027417">
    <property type="entry name" value="P-loop_NTPase"/>
</dbReference>
<protein>
    <submittedName>
        <fullName evidence="3">DNA sulfur modification protein DndD</fullName>
    </submittedName>
</protein>
<evidence type="ECO:0000313" key="4">
    <source>
        <dbReference type="Proteomes" id="UP001333818"/>
    </source>
</evidence>
<feature type="coiled-coil region" evidence="1">
    <location>
        <begin position="451"/>
        <end position="499"/>
    </location>
</feature>
<feature type="coiled-coil region" evidence="1">
    <location>
        <begin position="249"/>
        <end position="315"/>
    </location>
</feature>
<accession>A0AAW9Q8R5</accession>
<keyword evidence="4" id="KW-1185">Reference proteome</keyword>
<dbReference type="InterPro" id="IPR038729">
    <property type="entry name" value="Rad50/SbcC_AAA"/>
</dbReference>
<comment type="caution">
    <text evidence="3">The sequence shown here is derived from an EMBL/GenBank/DDBJ whole genome shotgun (WGS) entry which is preliminary data.</text>
</comment>
<gene>
    <name evidence="3" type="primary">dndD</name>
    <name evidence="3" type="ORF">V2H45_24495</name>
</gene>
<organism evidence="3 4">
    <name type="scientific">Tumidithrix elongata BACA0141</name>
    <dbReference type="NCBI Taxonomy" id="2716417"/>
    <lineage>
        <taxon>Bacteria</taxon>
        <taxon>Bacillati</taxon>
        <taxon>Cyanobacteriota</taxon>
        <taxon>Cyanophyceae</taxon>
        <taxon>Pseudanabaenales</taxon>
        <taxon>Pseudanabaenaceae</taxon>
        <taxon>Tumidithrix</taxon>
        <taxon>Tumidithrix elongata</taxon>
    </lineage>
</organism>
<evidence type="ECO:0000313" key="3">
    <source>
        <dbReference type="EMBL" id="MEE3719905.1"/>
    </source>
</evidence>
<reference evidence="3" key="1">
    <citation type="submission" date="2024-01" db="EMBL/GenBank/DDBJ databases">
        <title>Bank of Algae and Cyanobacteria of the Azores (BACA) strain genomes.</title>
        <authorList>
            <person name="Luz R."/>
            <person name="Cordeiro R."/>
            <person name="Fonseca A."/>
            <person name="Goncalves V."/>
        </authorList>
    </citation>
    <scope>NUCLEOTIDE SEQUENCE</scope>
    <source>
        <strain evidence="3">BACA0141</strain>
    </source>
</reference>
<sequence length="681" mass="77373">MGIHEIWRTSSTIRGKVLIFRELILQNFGAYQGRHIIDLTVAVNQEHPPIILLGGLNGGGKTTFIDALRLVLYGAKAQCSTRGNLSYGEFLSQSVNRDAKMGEEATIELVFEQASFNKSELRQVPISVSRRWTQQPKNGRDILEVRVDGWNNEVLTNTWDEFIEEIMPIGISGLFLFDGEQVRELALQDTPTQGIVDAIRTILGLELVDRLEIDLEVLASKKRRESVDTEAFSKLAEIETLITQQFAEIELEEEHKTQLEADLETAKVSLVEVEREFMRKGGKAAGDKQELEQSYQHLRAEADRQRKELLGLAETCLPLMLIKSPLLEQAIEQSKKELHLQKAKAALDLIKERDRKLSEFIQKQNFPKKHIRLVQEFLEADLAQLEDESQHGEALLGVDSDLLHALSTLLEYDLPQTAALANSIVQKLESCDRESMQIQNVIASAASPEIYQQLLQKKEEAESICESLENELDDTKRNLALLERKLASSKRELENYGTTIVARGNLEFFFQSVGKVQTTLDLFRKELTAHKIAQLENSVTECFLHLLHKSRLVHRITIAPDTFRLELYNAEGKPVPKHRLSAGEKQMLAIAFLWGLARVSGCQLPIVIDTPLGRLDSSHRLNLLDRYFPNASQQVILLSTDTEIGKEEVTRLRQNNLIAHEYLLDYDESTNRTFVRSGYFW</sequence>
<dbReference type="GO" id="GO:0000731">
    <property type="term" value="P:DNA synthesis involved in DNA repair"/>
    <property type="evidence" value="ECO:0007669"/>
    <property type="project" value="TreeGrafter"/>
</dbReference>
<proteinExistence type="predicted"/>
<dbReference type="Proteomes" id="UP001333818">
    <property type="component" value="Unassembled WGS sequence"/>
</dbReference>
<name>A0AAW9Q8R5_9CYAN</name>
<keyword evidence="1" id="KW-0175">Coiled coil</keyword>
<dbReference type="EMBL" id="JAZBJZ010000187">
    <property type="protein sequence ID" value="MEE3719905.1"/>
    <property type="molecule type" value="Genomic_DNA"/>
</dbReference>
<dbReference type="PANTHER" id="PTHR32182:SF0">
    <property type="entry name" value="DNA REPLICATION AND REPAIR PROTEIN RECF"/>
    <property type="match status" value="1"/>
</dbReference>
<evidence type="ECO:0000259" key="2">
    <source>
        <dbReference type="Pfam" id="PF13476"/>
    </source>
</evidence>
<evidence type="ECO:0000256" key="1">
    <source>
        <dbReference type="SAM" id="Coils"/>
    </source>
</evidence>
<dbReference type="GO" id="GO:0006302">
    <property type="term" value="P:double-strand break repair"/>
    <property type="evidence" value="ECO:0007669"/>
    <property type="project" value="InterPro"/>
</dbReference>
<feature type="domain" description="Rad50/SbcC-type AAA" evidence="2">
    <location>
        <begin position="23"/>
        <end position="265"/>
    </location>
</feature>
<dbReference type="AlphaFoldDB" id="A0AAW9Q8R5"/>
<dbReference type="GO" id="GO:0016887">
    <property type="term" value="F:ATP hydrolysis activity"/>
    <property type="evidence" value="ECO:0007669"/>
    <property type="project" value="InterPro"/>
</dbReference>